<dbReference type="InterPro" id="IPR000551">
    <property type="entry name" value="MerR-type_HTH_dom"/>
</dbReference>
<dbReference type="CDD" id="cd00592">
    <property type="entry name" value="HTH_MerR-like"/>
    <property type="match status" value="1"/>
</dbReference>
<feature type="domain" description="HTH merR-type" evidence="5">
    <location>
        <begin position="4"/>
        <end position="72"/>
    </location>
</feature>
<name>A0A9D1KFU0_9FIRM</name>
<dbReference type="AlphaFoldDB" id="A0A9D1KFU0"/>
<dbReference type="GO" id="GO:0003677">
    <property type="term" value="F:DNA binding"/>
    <property type="evidence" value="ECO:0007669"/>
    <property type="project" value="UniProtKB-KW"/>
</dbReference>
<evidence type="ECO:0000256" key="3">
    <source>
        <dbReference type="ARBA" id="ARBA00023125"/>
    </source>
</evidence>
<proteinExistence type="predicted"/>
<dbReference type="GO" id="GO:0003700">
    <property type="term" value="F:DNA-binding transcription factor activity"/>
    <property type="evidence" value="ECO:0007669"/>
    <property type="project" value="InterPro"/>
</dbReference>
<evidence type="ECO:0000259" key="5">
    <source>
        <dbReference type="PROSITE" id="PS50937"/>
    </source>
</evidence>
<sequence>MAREYTIGQAAELLNLSRDALRFYEKKRLVMPKKKENGYRYYTEEDIRLLLDLICWRKVQCSIEEIQTMYNEGGPAYMDGFIARKIQEEKRQIQEHQKLLRKLNVLQYTIKKIAGAVNQYDVCSMPKCYEISQRVESFEQVRELWFAVSGQNRGLEHCMLHEEYLPAEDDENEKYRYQCYLAMDEFSVKKLKLEEYVKGAPSFSFPRCAHTIYEADTEQVDREAVEKMKQWAKDQGLDLTGQVHAHYLWNNQKDGRFIKSYIELYMPVKG</sequence>
<dbReference type="InterPro" id="IPR047057">
    <property type="entry name" value="MerR_fam"/>
</dbReference>
<evidence type="ECO:0000313" key="6">
    <source>
        <dbReference type="EMBL" id="HIT42249.1"/>
    </source>
</evidence>
<evidence type="ECO:0000313" key="7">
    <source>
        <dbReference type="Proteomes" id="UP000886860"/>
    </source>
</evidence>
<protein>
    <submittedName>
        <fullName evidence="6">MerR family transcriptional regulator</fullName>
    </submittedName>
</protein>
<accession>A0A9D1KFU0</accession>
<dbReference type="SMART" id="SM00422">
    <property type="entry name" value="HTH_MERR"/>
    <property type="match status" value="1"/>
</dbReference>
<keyword evidence="4" id="KW-0804">Transcription</keyword>
<reference evidence="6" key="1">
    <citation type="submission" date="2020-10" db="EMBL/GenBank/DDBJ databases">
        <authorList>
            <person name="Gilroy R."/>
        </authorList>
    </citation>
    <scope>NUCLEOTIDE SEQUENCE</scope>
    <source>
        <strain evidence="6">CHK123-3438</strain>
    </source>
</reference>
<dbReference type="InterPro" id="IPR009061">
    <property type="entry name" value="DNA-bd_dom_put_sf"/>
</dbReference>
<dbReference type="Pfam" id="PF13411">
    <property type="entry name" value="MerR_1"/>
    <property type="match status" value="1"/>
</dbReference>
<keyword evidence="1" id="KW-0678">Repressor</keyword>
<evidence type="ECO:0000256" key="2">
    <source>
        <dbReference type="ARBA" id="ARBA00023015"/>
    </source>
</evidence>
<evidence type="ECO:0000256" key="4">
    <source>
        <dbReference type="ARBA" id="ARBA00023163"/>
    </source>
</evidence>
<dbReference type="Proteomes" id="UP000886860">
    <property type="component" value="Unassembled WGS sequence"/>
</dbReference>
<dbReference type="SUPFAM" id="SSF46955">
    <property type="entry name" value="Putative DNA-binding domain"/>
    <property type="match status" value="1"/>
</dbReference>
<dbReference type="PROSITE" id="PS50937">
    <property type="entry name" value="HTH_MERR_2"/>
    <property type="match status" value="1"/>
</dbReference>
<dbReference type="PANTHER" id="PTHR30204">
    <property type="entry name" value="REDOX-CYCLING DRUG-SENSING TRANSCRIPTIONAL ACTIVATOR SOXR"/>
    <property type="match status" value="1"/>
</dbReference>
<organism evidence="6 7">
    <name type="scientific">Candidatus Caccovicinus merdipullorum</name>
    <dbReference type="NCBI Taxonomy" id="2840724"/>
    <lineage>
        <taxon>Bacteria</taxon>
        <taxon>Bacillati</taxon>
        <taxon>Bacillota</taxon>
        <taxon>Clostridia</taxon>
        <taxon>Eubacteriales</taxon>
        <taxon>Candidatus Caccovicinus</taxon>
    </lineage>
</organism>
<dbReference type="EMBL" id="DVKS01000158">
    <property type="protein sequence ID" value="HIT42249.1"/>
    <property type="molecule type" value="Genomic_DNA"/>
</dbReference>
<comment type="caution">
    <text evidence="6">The sequence shown here is derived from an EMBL/GenBank/DDBJ whole genome shotgun (WGS) entry which is preliminary data.</text>
</comment>
<keyword evidence="3" id="KW-0238">DNA-binding</keyword>
<dbReference type="PANTHER" id="PTHR30204:SF69">
    <property type="entry name" value="MERR-FAMILY TRANSCRIPTIONAL REGULATOR"/>
    <property type="match status" value="1"/>
</dbReference>
<evidence type="ECO:0000256" key="1">
    <source>
        <dbReference type="ARBA" id="ARBA00022491"/>
    </source>
</evidence>
<dbReference type="Gene3D" id="1.10.1660.10">
    <property type="match status" value="1"/>
</dbReference>
<keyword evidence="2" id="KW-0805">Transcription regulation</keyword>
<reference evidence="6" key="2">
    <citation type="journal article" date="2021" name="PeerJ">
        <title>Extensive microbial diversity within the chicken gut microbiome revealed by metagenomics and culture.</title>
        <authorList>
            <person name="Gilroy R."/>
            <person name="Ravi A."/>
            <person name="Getino M."/>
            <person name="Pursley I."/>
            <person name="Horton D.L."/>
            <person name="Alikhan N.F."/>
            <person name="Baker D."/>
            <person name="Gharbi K."/>
            <person name="Hall N."/>
            <person name="Watson M."/>
            <person name="Adriaenssens E.M."/>
            <person name="Foster-Nyarko E."/>
            <person name="Jarju S."/>
            <person name="Secka A."/>
            <person name="Antonio M."/>
            <person name="Oren A."/>
            <person name="Chaudhuri R.R."/>
            <person name="La Ragione R."/>
            <person name="Hildebrand F."/>
            <person name="Pallen M.J."/>
        </authorList>
    </citation>
    <scope>NUCLEOTIDE SEQUENCE</scope>
    <source>
        <strain evidence="6">CHK123-3438</strain>
    </source>
</reference>
<gene>
    <name evidence="6" type="ORF">IAB60_09185</name>
</gene>